<dbReference type="STRING" id="1802669.A2746_00575"/>
<protein>
    <recommendedName>
        <fullName evidence="3">UVR domain-containing protein</fullName>
    </recommendedName>
</protein>
<sequence length="497" mass="58469">MYWANFLHFYQPWGQQEDIMEAIVAQSYRPILEGVKKNKRIRLTFNINGALLELFDKYRYRDLIDILRELGKEGRVEFTGSSKYHAFLPLVEEKEVIRQIQINDETNKFYLGEGYKPQGFFLPEMAYKKELAPILEDLGFKWIILDEIACGGEPGHVDYKKVYKIKDSNLLVFFRERRLSNLIMSAVVRSEETLKEAMKDDLKSGRYLVTAMDVETFGHHRPGLEKMLFDVLAAPEFKLIQISDISKHYKDYEEVSPVKSTWASSVEDIKNNIQFLSWNDPENVIHKFQWDFLNMVLGEFYKVPIDIPTYPIFRNKIDASLASDSFWWASAKPWWSLEMIEVGAWRLLEAMEAIPNIPKDKVDRARDFYTKIISTAFNWQRTGRIRQIMKEQKSILRIPFKDRTISKGGAEKGVYRAFIDMMEKLKREAAKKGEYEKAILWRDSIYKLQNKLDIYDTINAIDLLRIEIPHNEVEATIEKYKEKYREIRGGQPEQRGA</sequence>
<dbReference type="AlphaFoldDB" id="A0A1F8EXW3"/>
<proteinExistence type="inferred from homology"/>
<dbReference type="InterPro" id="IPR004300">
    <property type="entry name" value="Glyco_hydro_57_N"/>
</dbReference>
<dbReference type="InterPro" id="IPR001943">
    <property type="entry name" value="UVR_dom"/>
</dbReference>
<dbReference type="InterPro" id="IPR011330">
    <property type="entry name" value="Glyco_hydro/deAcase_b/a-brl"/>
</dbReference>
<evidence type="ECO:0000259" key="3">
    <source>
        <dbReference type="PROSITE" id="PS50151"/>
    </source>
</evidence>
<dbReference type="InterPro" id="IPR052046">
    <property type="entry name" value="GH57_Enzymes"/>
</dbReference>
<organism evidence="4 5">
    <name type="scientific">Candidatus Yanofskybacteria bacterium RIFCSPHIGHO2_01_FULL_44_22</name>
    <dbReference type="NCBI Taxonomy" id="1802669"/>
    <lineage>
        <taxon>Bacteria</taxon>
        <taxon>Candidatus Yanofskyibacteriota</taxon>
    </lineage>
</organism>
<evidence type="ECO:0000256" key="1">
    <source>
        <dbReference type="ARBA" id="ARBA00006821"/>
    </source>
</evidence>
<dbReference type="Pfam" id="PF03065">
    <property type="entry name" value="Glyco_hydro_57"/>
    <property type="match status" value="1"/>
</dbReference>
<dbReference type="Proteomes" id="UP000177419">
    <property type="component" value="Unassembled WGS sequence"/>
</dbReference>
<dbReference type="GO" id="GO:0003824">
    <property type="term" value="F:catalytic activity"/>
    <property type="evidence" value="ECO:0007669"/>
    <property type="project" value="InterPro"/>
</dbReference>
<dbReference type="SUPFAM" id="SSF88713">
    <property type="entry name" value="Glycoside hydrolase/deacetylase"/>
    <property type="match status" value="1"/>
</dbReference>
<keyword evidence="2" id="KW-0119">Carbohydrate metabolism</keyword>
<dbReference type="PANTHER" id="PTHR36306">
    <property type="entry name" value="ALPHA-AMYLASE-RELATED-RELATED"/>
    <property type="match status" value="1"/>
</dbReference>
<name>A0A1F8EXW3_9BACT</name>
<gene>
    <name evidence="4" type="ORF">A2746_00575</name>
</gene>
<dbReference type="GO" id="GO:0005975">
    <property type="term" value="P:carbohydrate metabolic process"/>
    <property type="evidence" value="ECO:0007669"/>
    <property type="project" value="InterPro"/>
</dbReference>
<feature type="domain" description="UVR" evidence="3">
    <location>
        <begin position="416"/>
        <end position="451"/>
    </location>
</feature>
<dbReference type="Gene3D" id="3.20.110.20">
    <property type="match status" value="1"/>
</dbReference>
<accession>A0A1F8EXW3</accession>
<evidence type="ECO:0000313" key="4">
    <source>
        <dbReference type="EMBL" id="OGN05701.1"/>
    </source>
</evidence>
<dbReference type="EMBL" id="MGJJ01000009">
    <property type="protein sequence ID" value="OGN05701.1"/>
    <property type="molecule type" value="Genomic_DNA"/>
</dbReference>
<comment type="similarity">
    <text evidence="1">Belongs to the glycosyl hydrolase 57 family.</text>
</comment>
<evidence type="ECO:0000313" key="5">
    <source>
        <dbReference type="Proteomes" id="UP000177419"/>
    </source>
</evidence>
<dbReference type="PROSITE" id="PS50151">
    <property type="entry name" value="UVR"/>
    <property type="match status" value="1"/>
</dbReference>
<reference evidence="4 5" key="1">
    <citation type="journal article" date="2016" name="Nat. Commun.">
        <title>Thousands of microbial genomes shed light on interconnected biogeochemical processes in an aquifer system.</title>
        <authorList>
            <person name="Anantharaman K."/>
            <person name="Brown C.T."/>
            <person name="Hug L.A."/>
            <person name="Sharon I."/>
            <person name="Castelle C.J."/>
            <person name="Probst A.J."/>
            <person name="Thomas B.C."/>
            <person name="Singh A."/>
            <person name="Wilkins M.J."/>
            <person name="Karaoz U."/>
            <person name="Brodie E.L."/>
            <person name="Williams K.H."/>
            <person name="Hubbard S.S."/>
            <person name="Banfield J.F."/>
        </authorList>
    </citation>
    <scope>NUCLEOTIDE SEQUENCE [LARGE SCALE GENOMIC DNA]</scope>
</reference>
<comment type="caution">
    <text evidence="4">The sequence shown here is derived from an EMBL/GenBank/DDBJ whole genome shotgun (WGS) entry which is preliminary data.</text>
</comment>
<evidence type="ECO:0000256" key="2">
    <source>
        <dbReference type="ARBA" id="ARBA00023277"/>
    </source>
</evidence>